<sequence length="340" mass="38019">MSSSITGRFELGDFALQSDTILENAFIGFRAYGSLNEARDNVIVFPTWYTGTNDQVEPYVGVGKALDPEKYFIVVPDMFTNGSSSSPSNTPEPHHALEFPLVTPFDNVSAQRRLLEEHFGITGVDLMVGFSMSGQQAYHWAALHSDFVRRACSICGSAKTSSHNWAMLHAYKTTMETTVEWRDKNCQDWDPKVLSVMASIGATMAMSQDWYREGLHLTDEVKGVTDVIGNIKNLFQPWVPANLYAQTLTWMSADVSKNPNFNGDLESALRAIDIPFLMLPCETDMYFRVEDNEAELPFIPLGQLNIIRSKSGHMAGLPGFSPEDDAFIDRQLMDFLQVPC</sequence>
<name>A0A2A5WBA8_9GAMM</name>
<dbReference type="PANTHER" id="PTHR32268">
    <property type="entry name" value="HOMOSERINE O-ACETYLTRANSFERASE"/>
    <property type="match status" value="1"/>
</dbReference>
<proteinExistence type="predicted"/>
<dbReference type="Gene3D" id="3.40.50.1820">
    <property type="entry name" value="alpha/beta hydrolase"/>
    <property type="match status" value="1"/>
</dbReference>
<dbReference type="InterPro" id="IPR008220">
    <property type="entry name" value="HAT_MetX-like"/>
</dbReference>
<reference evidence="3 4" key="1">
    <citation type="submission" date="2017-08" db="EMBL/GenBank/DDBJ databases">
        <title>Fine stratification of microbial communities through a metagenomic profile of the photic zone.</title>
        <authorList>
            <person name="Haro-Moreno J.M."/>
            <person name="Lopez-Perez M."/>
            <person name="De La Torre J."/>
            <person name="Picazo A."/>
            <person name="Camacho A."/>
            <person name="Rodriguez-Valera F."/>
        </authorList>
    </citation>
    <scope>NUCLEOTIDE SEQUENCE [LARGE SCALE GENOMIC DNA]</scope>
    <source>
        <strain evidence="3">MED-G28</strain>
    </source>
</reference>
<feature type="active site" description="Nucleophile" evidence="1">
    <location>
        <position position="131"/>
    </location>
</feature>
<dbReference type="PANTHER" id="PTHR32268:SF15">
    <property type="entry name" value="HOMOSERINE ACETYLTRANSFERASE FAMILY PROTEIN (AFU_ORTHOLOGUE AFUA_1G15350)"/>
    <property type="match status" value="1"/>
</dbReference>
<evidence type="ECO:0000313" key="4">
    <source>
        <dbReference type="Proteomes" id="UP000219329"/>
    </source>
</evidence>
<dbReference type="PIRSF" id="PIRSF000443">
    <property type="entry name" value="Homoser_Ac_trans"/>
    <property type="match status" value="1"/>
</dbReference>
<gene>
    <name evidence="3" type="ORF">CNF02_07580</name>
</gene>
<evidence type="ECO:0000313" key="3">
    <source>
        <dbReference type="EMBL" id="PDH33583.1"/>
    </source>
</evidence>
<protein>
    <recommendedName>
        <fullName evidence="2">AB hydrolase-1 domain-containing protein</fullName>
    </recommendedName>
</protein>
<dbReference type="AlphaFoldDB" id="A0A2A5WBA8"/>
<dbReference type="NCBIfam" id="NF005757">
    <property type="entry name" value="PRK07581.1"/>
    <property type="match status" value="1"/>
</dbReference>
<comment type="caution">
    <text evidence="3">The sequence shown here is derived from an EMBL/GenBank/DDBJ whole genome shotgun (WGS) entry which is preliminary data.</text>
</comment>
<dbReference type="EMBL" id="NTJZ01000007">
    <property type="protein sequence ID" value="PDH33583.1"/>
    <property type="molecule type" value="Genomic_DNA"/>
</dbReference>
<evidence type="ECO:0000256" key="1">
    <source>
        <dbReference type="PIRSR" id="PIRSR000443-1"/>
    </source>
</evidence>
<feature type="active site" evidence="1">
    <location>
        <position position="284"/>
    </location>
</feature>
<dbReference type="InterPro" id="IPR029058">
    <property type="entry name" value="AB_hydrolase_fold"/>
</dbReference>
<feature type="active site" evidence="1">
    <location>
        <position position="313"/>
    </location>
</feature>
<evidence type="ECO:0000259" key="2">
    <source>
        <dbReference type="Pfam" id="PF00561"/>
    </source>
</evidence>
<dbReference type="Proteomes" id="UP000219329">
    <property type="component" value="Unassembled WGS sequence"/>
</dbReference>
<dbReference type="GO" id="GO:0016747">
    <property type="term" value="F:acyltransferase activity, transferring groups other than amino-acyl groups"/>
    <property type="evidence" value="ECO:0007669"/>
    <property type="project" value="InterPro"/>
</dbReference>
<dbReference type="Pfam" id="PF00561">
    <property type="entry name" value="Abhydrolase_1"/>
    <property type="match status" value="1"/>
</dbReference>
<dbReference type="SUPFAM" id="SSF53474">
    <property type="entry name" value="alpha/beta-Hydrolases"/>
    <property type="match status" value="1"/>
</dbReference>
<dbReference type="InterPro" id="IPR000073">
    <property type="entry name" value="AB_hydrolase_1"/>
</dbReference>
<feature type="domain" description="AB hydrolase-1" evidence="2">
    <location>
        <begin position="42"/>
        <end position="315"/>
    </location>
</feature>
<accession>A0A2A5WBA8</accession>
<organism evidence="3 4">
    <name type="scientific">OM182 bacterium MED-G28</name>
    <dbReference type="NCBI Taxonomy" id="1986256"/>
    <lineage>
        <taxon>Bacteria</taxon>
        <taxon>Pseudomonadati</taxon>
        <taxon>Pseudomonadota</taxon>
        <taxon>Gammaproteobacteria</taxon>
        <taxon>OMG group</taxon>
        <taxon>OM182 clade</taxon>
    </lineage>
</organism>